<dbReference type="InterPro" id="IPR036047">
    <property type="entry name" value="F-box-like_dom_sf"/>
</dbReference>
<comment type="caution">
    <text evidence="2">The sequence shown here is derived from an EMBL/GenBank/DDBJ whole genome shotgun (WGS) entry which is preliminary data.</text>
</comment>
<dbReference type="PROSITE" id="PS50181">
    <property type="entry name" value="FBOX"/>
    <property type="match status" value="1"/>
</dbReference>
<reference evidence="2" key="1">
    <citation type="submission" date="2023-10" db="EMBL/GenBank/DDBJ databases">
        <title>Genome assembly of Pristionchus species.</title>
        <authorList>
            <person name="Yoshida K."/>
            <person name="Sommer R.J."/>
        </authorList>
    </citation>
    <scope>NUCLEOTIDE SEQUENCE</scope>
    <source>
        <strain evidence="2">RS5133</strain>
    </source>
</reference>
<sequence>QPLHLTLESLPNENLFRILSHINPIDRVRVRKCSQRMKSAIEQCDLITNEIAIHFHSDGDLVIFFGEYNGCLRMKADYTESHSLKELTQRQSGLFRRARTDELAINFHDHIVDDEILEQAIRPINFISLKIHCHKMMQQCAINMIRRCEGKQLSMNLCCFRPDLQMIIDLPPMDNLVIQSAEIPIEERFEEHQILQIISKNHANLVLPLKCYVPKSATILRILQAAQSNEKVNSFSLHVAYINFTREFMQSMNLEEEGLSHFR</sequence>
<dbReference type="EMBL" id="BTSY01000006">
    <property type="protein sequence ID" value="GMT33847.1"/>
    <property type="molecule type" value="Genomic_DNA"/>
</dbReference>
<feature type="non-terminal residue" evidence="2">
    <location>
        <position position="1"/>
    </location>
</feature>
<dbReference type="Pfam" id="PF00646">
    <property type="entry name" value="F-box"/>
    <property type="match status" value="1"/>
</dbReference>
<proteinExistence type="predicted"/>
<dbReference type="InterPro" id="IPR001810">
    <property type="entry name" value="F-box_dom"/>
</dbReference>
<dbReference type="AlphaFoldDB" id="A0AAV5WPA3"/>
<accession>A0AAV5WPA3</accession>
<protein>
    <recommendedName>
        <fullName evidence="1">F-box domain-containing protein</fullName>
    </recommendedName>
</protein>
<dbReference type="Proteomes" id="UP001432322">
    <property type="component" value="Unassembled WGS sequence"/>
</dbReference>
<name>A0AAV5WPA3_9BILA</name>
<keyword evidence="3" id="KW-1185">Reference proteome</keyword>
<dbReference type="SUPFAM" id="SSF81383">
    <property type="entry name" value="F-box domain"/>
    <property type="match status" value="1"/>
</dbReference>
<organism evidence="2 3">
    <name type="scientific">Pristionchus fissidentatus</name>
    <dbReference type="NCBI Taxonomy" id="1538716"/>
    <lineage>
        <taxon>Eukaryota</taxon>
        <taxon>Metazoa</taxon>
        <taxon>Ecdysozoa</taxon>
        <taxon>Nematoda</taxon>
        <taxon>Chromadorea</taxon>
        <taxon>Rhabditida</taxon>
        <taxon>Rhabditina</taxon>
        <taxon>Diplogasteromorpha</taxon>
        <taxon>Diplogasteroidea</taxon>
        <taxon>Neodiplogasteridae</taxon>
        <taxon>Pristionchus</taxon>
    </lineage>
</organism>
<evidence type="ECO:0000259" key="1">
    <source>
        <dbReference type="PROSITE" id="PS50181"/>
    </source>
</evidence>
<feature type="domain" description="F-box" evidence="1">
    <location>
        <begin position="4"/>
        <end position="51"/>
    </location>
</feature>
<evidence type="ECO:0000313" key="3">
    <source>
        <dbReference type="Proteomes" id="UP001432322"/>
    </source>
</evidence>
<evidence type="ECO:0000313" key="2">
    <source>
        <dbReference type="EMBL" id="GMT33847.1"/>
    </source>
</evidence>
<feature type="non-terminal residue" evidence="2">
    <location>
        <position position="263"/>
    </location>
</feature>
<gene>
    <name evidence="2" type="ORF">PFISCL1PPCAC_25144</name>
</gene>
<dbReference type="SMART" id="SM00256">
    <property type="entry name" value="FBOX"/>
    <property type="match status" value="1"/>
</dbReference>